<evidence type="ECO:0000256" key="2">
    <source>
        <dbReference type="SAM" id="SignalP"/>
    </source>
</evidence>
<dbReference type="AlphaFoldDB" id="A0A835WFT5"/>
<gene>
    <name evidence="3" type="ORF">HYH02_008591</name>
</gene>
<dbReference type="Proteomes" id="UP000613740">
    <property type="component" value="Unassembled WGS sequence"/>
</dbReference>
<organism evidence="3 4">
    <name type="scientific">Chlamydomonas schloesseri</name>
    <dbReference type="NCBI Taxonomy" id="2026947"/>
    <lineage>
        <taxon>Eukaryota</taxon>
        <taxon>Viridiplantae</taxon>
        <taxon>Chlorophyta</taxon>
        <taxon>core chlorophytes</taxon>
        <taxon>Chlorophyceae</taxon>
        <taxon>CS clade</taxon>
        <taxon>Chlamydomonadales</taxon>
        <taxon>Chlamydomonadaceae</taxon>
        <taxon>Chlamydomonas</taxon>
    </lineage>
</organism>
<feature type="compositionally biased region" description="Low complexity" evidence="1">
    <location>
        <begin position="73"/>
        <end position="83"/>
    </location>
</feature>
<dbReference type="OrthoDB" id="540014at2759"/>
<feature type="signal peptide" evidence="2">
    <location>
        <begin position="1"/>
        <end position="22"/>
    </location>
</feature>
<keyword evidence="2" id="KW-0732">Signal</keyword>
<comment type="caution">
    <text evidence="3">The sequence shown here is derived from an EMBL/GenBank/DDBJ whole genome shotgun (WGS) entry which is preliminary data.</text>
</comment>
<protein>
    <submittedName>
        <fullName evidence="3">Uncharacterized protein</fullName>
    </submittedName>
</protein>
<keyword evidence="4" id="KW-1185">Reference proteome</keyword>
<evidence type="ECO:0000313" key="4">
    <source>
        <dbReference type="Proteomes" id="UP000613740"/>
    </source>
</evidence>
<accession>A0A835WFT5</accession>
<evidence type="ECO:0000313" key="3">
    <source>
        <dbReference type="EMBL" id="KAG2446606.1"/>
    </source>
</evidence>
<name>A0A835WFT5_9CHLO</name>
<feature type="region of interest" description="Disordered" evidence="1">
    <location>
        <begin position="73"/>
        <end position="108"/>
    </location>
</feature>
<dbReference type="EMBL" id="JAEHOD010000026">
    <property type="protein sequence ID" value="KAG2446606.1"/>
    <property type="molecule type" value="Genomic_DNA"/>
</dbReference>
<sequence>MKVITVLSAAVALVLLLHSASAFHPYRNRLSPLSSLEDDTGMPASSILHPSSASLEIHGRLLASTTGDAAASHSAAASNAGRAAVERRLAASRPPSSRRPPPGQRKKKTINACMYFNNSQEYDNGNFTEARNCIQNVDAAPYLLDTIGKTGSAWAKAFLLDAVTTTNCFKHSNGTKEGLNACRADRKNRCYVSNGGCGNDYLDYVVYGGSGNGGAACKGSPNTEYHRCQSLFKDECTAERGCAWNMIWNYGTYANYAQYEPTQERINNGPTEFGACISLQAQEAMIANYKSSNMSEQYVNNTAVDLWTAPNGPNNDLGNCTYAQALRKARAYRSSCIDSNTVLANPEVSPFLKGVAVENGTIDMNAAVQCVANGCTILPLTAAYKRGLYGGVDVNTGHFECVYTEGTYQSYLLDRFTDGEVFTMVTECNQVYRHSSQELCEAVKIQV</sequence>
<reference evidence="3" key="1">
    <citation type="journal article" date="2020" name="bioRxiv">
        <title>Comparative genomics of Chlamydomonas.</title>
        <authorList>
            <person name="Craig R.J."/>
            <person name="Hasan A.R."/>
            <person name="Ness R.W."/>
            <person name="Keightley P.D."/>
        </authorList>
    </citation>
    <scope>NUCLEOTIDE SEQUENCE</scope>
    <source>
        <strain evidence="3">CCAP 11/173</strain>
    </source>
</reference>
<feature type="chain" id="PRO_5032590449" evidence="2">
    <location>
        <begin position="23"/>
        <end position="447"/>
    </location>
</feature>
<proteinExistence type="predicted"/>
<evidence type="ECO:0000256" key="1">
    <source>
        <dbReference type="SAM" id="MobiDB-lite"/>
    </source>
</evidence>